<evidence type="ECO:0000259" key="1">
    <source>
        <dbReference type="Pfam" id="PF13625"/>
    </source>
</evidence>
<dbReference type="Pfam" id="PF13625">
    <property type="entry name" value="Helicase_C_3"/>
    <property type="match status" value="1"/>
</dbReference>
<dbReference type="GO" id="GO:0004386">
    <property type="term" value="F:helicase activity"/>
    <property type="evidence" value="ECO:0007669"/>
    <property type="project" value="UniProtKB-KW"/>
</dbReference>
<keyword evidence="2" id="KW-0378">Hydrolase</keyword>
<protein>
    <submittedName>
        <fullName evidence="2">Helicase-associated domain-containing protein</fullName>
    </submittedName>
</protein>
<feature type="domain" description="Helicase XPB/Ssl2 N-terminal" evidence="1">
    <location>
        <begin position="495"/>
        <end position="617"/>
    </location>
</feature>
<keyword evidence="2" id="KW-0347">Helicase</keyword>
<keyword evidence="3" id="KW-1185">Reference proteome</keyword>
<sequence>MATTLTDWLRGRDDAQLAELLRRRPDLALPAPADLPALASRLSVRTSVQRAVDALDELSLRVLEALSLAAASDGRVRLQAAAELLGELPAADFERAVDDLRDLGLLWGAPTAHLVAGVADSVGAHPAGLGRPADVLLRAVPDVQLAPVLRALGLPPAGQPRAGKAVAAVLADPARVRELIDACDGEERDVLDRLAQGPPVGSLRNSPRAGAAPAAPHRLVSRGLLVPVGPQTVELPREVGVALRGAPLGTIRTEPPPVPVRERAPDELDRAGGTAVLEALRLVEALAENWAAQPPGQLRAGGVGVRDLRRTAKDLGVGEDVVALIAETAAAAGLINATHELESAYLPTAEYDTWLRRPPATRWAELASAWLAMTRQPSMVSQRGERDRIIAVLGPDAERGTIPALRGQLLATLAGLPPGASPLDRGAVLDALAWHAPRRAGAQRPLAAAILAEADTLGITAAGGLTGYSRTLLDGSRTVAEQVLAGALPDPVDHFLLQPDLTMVVPGPPTPELARDLALLADLESSGGASVYRVSEATVRRALDAGRSAAELRHFVSERSRTPVPQALGYLIDDVGRRHGALRAGVAGAYLRCDDESLLARVLADRDVAPLGLRRLAPTVAVSSAPVARLLEVLRETGYAPAAEAPDGAVIALGADSARAPSRPAARPARTRQALTGGPQLADLVRRIRAGDDLTTLSRRVQPITQQIPGVTSAATMGTLRDAIRAGRQVLINCAEPDGTASRHTIVPISMAGGFVRGHEPASQRLQSFPLHRLIAVSVLAEDPQLEDPPCDAPPFDDPA</sequence>
<keyword evidence="2" id="KW-0547">Nucleotide-binding</keyword>
<gene>
    <name evidence="2" type="ORF">M6B22_14300</name>
</gene>
<dbReference type="InterPro" id="IPR032830">
    <property type="entry name" value="XPB/Ssl2_N"/>
</dbReference>
<name>A0ABY7JT09_9ACTN</name>
<evidence type="ECO:0000313" key="3">
    <source>
        <dbReference type="Proteomes" id="UP001164693"/>
    </source>
</evidence>
<accession>A0ABY7JT09</accession>
<dbReference type="EMBL" id="CP097463">
    <property type="protein sequence ID" value="WAX55704.1"/>
    <property type="molecule type" value="Genomic_DNA"/>
</dbReference>
<reference evidence="2" key="1">
    <citation type="submission" date="2022-05" db="EMBL/GenBank/DDBJ databases">
        <title>Jatrophihabitans sp. SB3-54 whole genome sequence.</title>
        <authorList>
            <person name="Suh M.K."/>
            <person name="Eom M.K."/>
            <person name="Kim J.S."/>
            <person name="Kim H.S."/>
            <person name="Do H.E."/>
            <person name="Shin Y.K."/>
            <person name="Lee J.-S."/>
        </authorList>
    </citation>
    <scope>NUCLEOTIDE SEQUENCE</scope>
    <source>
        <strain evidence="2">SB3-54</strain>
    </source>
</reference>
<keyword evidence="2" id="KW-0067">ATP-binding</keyword>
<proteinExistence type="predicted"/>
<dbReference type="RefSeq" id="WP_269442226.1">
    <property type="nucleotide sequence ID" value="NZ_CP097463.1"/>
</dbReference>
<organism evidence="2 3">
    <name type="scientific">Jatrophihabitans cynanchi</name>
    <dbReference type="NCBI Taxonomy" id="2944128"/>
    <lineage>
        <taxon>Bacteria</taxon>
        <taxon>Bacillati</taxon>
        <taxon>Actinomycetota</taxon>
        <taxon>Actinomycetes</taxon>
        <taxon>Jatrophihabitantales</taxon>
        <taxon>Jatrophihabitantaceae</taxon>
        <taxon>Jatrophihabitans</taxon>
    </lineage>
</organism>
<evidence type="ECO:0000313" key="2">
    <source>
        <dbReference type="EMBL" id="WAX55704.1"/>
    </source>
</evidence>
<dbReference type="Proteomes" id="UP001164693">
    <property type="component" value="Chromosome"/>
</dbReference>